<keyword evidence="1" id="KW-0732">Signal</keyword>
<reference evidence="2" key="1">
    <citation type="submission" date="2020-10" db="EMBL/GenBank/DDBJ databases">
        <authorList>
            <person name="Gilroy R."/>
        </authorList>
    </citation>
    <scope>NUCLEOTIDE SEQUENCE</scope>
    <source>
        <strain evidence="2">15467</strain>
    </source>
</reference>
<protein>
    <recommendedName>
        <fullName evidence="4">Outer membrane protein beta-barrel domain-containing protein</fullName>
    </recommendedName>
</protein>
<dbReference type="AlphaFoldDB" id="A0A9D9DKU5"/>
<evidence type="ECO:0000313" key="3">
    <source>
        <dbReference type="Proteomes" id="UP000823635"/>
    </source>
</evidence>
<feature type="chain" id="PRO_5039469465" description="Outer membrane protein beta-barrel domain-containing protein" evidence="1">
    <location>
        <begin position="21"/>
        <end position="174"/>
    </location>
</feature>
<dbReference type="Proteomes" id="UP000823635">
    <property type="component" value="Unassembled WGS sequence"/>
</dbReference>
<evidence type="ECO:0008006" key="4">
    <source>
        <dbReference type="Google" id="ProtNLM"/>
    </source>
</evidence>
<evidence type="ECO:0000313" key="2">
    <source>
        <dbReference type="EMBL" id="MBO8428817.1"/>
    </source>
</evidence>
<proteinExistence type="predicted"/>
<evidence type="ECO:0000256" key="1">
    <source>
        <dbReference type="SAM" id="SignalP"/>
    </source>
</evidence>
<feature type="signal peptide" evidence="1">
    <location>
        <begin position="1"/>
        <end position="20"/>
    </location>
</feature>
<sequence length="174" mass="19279">MKHIAQKLTFLFLLWAVAFTTDTRAQTKKGRFQAEVEAGWLYSGKEGEPGAYSISGKFGYLLNDVLFLGGGIGMEYIEYGFLGGDFEAFRIPVFISPKYSFNISNRVALLAEIDAGVRIYTETGKADGDDFFVTPKLGFGVKVGKACKHSVNLYAGYNHYDTFDMFGIFAGFSF</sequence>
<organism evidence="2 3">
    <name type="scientific">Candidatus Egerieousia excrementavium</name>
    <dbReference type="NCBI Taxonomy" id="2840778"/>
    <lineage>
        <taxon>Bacteria</taxon>
        <taxon>Pseudomonadati</taxon>
        <taxon>Bacteroidota</taxon>
        <taxon>Bacteroidia</taxon>
        <taxon>Bacteroidales</taxon>
        <taxon>Candidatus Egerieousia</taxon>
    </lineage>
</organism>
<name>A0A9D9DKU5_9BACT</name>
<comment type="caution">
    <text evidence="2">The sequence shown here is derived from an EMBL/GenBank/DDBJ whole genome shotgun (WGS) entry which is preliminary data.</text>
</comment>
<accession>A0A9D9DKU5</accession>
<reference evidence="2" key="2">
    <citation type="journal article" date="2021" name="PeerJ">
        <title>Extensive microbial diversity within the chicken gut microbiome revealed by metagenomics and culture.</title>
        <authorList>
            <person name="Gilroy R."/>
            <person name="Ravi A."/>
            <person name="Getino M."/>
            <person name="Pursley I."/>
            <person name="Horton D.L."/>
            <person name="Alikhan N.F."/>
            <person name="Baker D."/>
            <person name="Gharbi K."/>
            <person name="Hall N."/>
            <person name="Watson M."/>
            <person name="Adriaenssens E.M."/>
            <person name="Foster-Nyarko E."/>
            <person name="Jarju S."/>
            <person name="Secka A."/>
            <person name="Antonio M."/>
            <person name="Oren A."/>
            <person name="Chaudhuri R.R."/>
            <person name="La Ragione R."/>
            <person name="Hildebrand F."/>
            <person name="Pallen M.J."/>
        </authorList>
    </citation>
    <scope>NUCLEOTIDE SEQUENCE</scope>
    <source>
        <strain evidence="2">15467</strain>
    </source>
</reference>
<gene>
    <name evidence="2" type="ORF">IAC68_02645</name>
</gene>
<dbReference type="EMBL" id="JADINB010000062">
    <property type="protein sequence ID" value="MBO8428817.1"/>
    <property type="molecule type" value="Genomic_DNA"/>
</dbReference>